<dbReference type="Gene3D" id="2.40.10.10">
    <property type="entry name" value="Trypsin-like serine proteases"/>
    <property type="match status" value="2"/>
</dbReference>
<evidence type="ECO:0000313" key="3">
    <source>
        <dbReference type="EMBL" id="ART20884.1"/>
    </source>
</evidence>
<dbReference type="InterPro" id="IPR001254">
    <property type="entry name" value="Trypsin_dom"/>
</dbReference>
<dbReference type="InterPro" id="IPR018114">
    <property type="entry name" value="TRYPSIN_HIS"/>
</dbReference>
<dbReference type="InterPro" id="IPR043504">
    <property type="entry name" value="Peptidase_S1_PA_chymotrypsin"/>
</dbReference>
<dbReference type="AlphaFoldDB" id="A0A2Z2J2M0"/>
<feature type="region of interest" description="Disordered" evidence="1">
    <location>
        <begin position="45"/>
        <end position="94"/>
    </location>
</feature>
<dbReference type="KEGG" id="cstr:CBE89_04790"/>
<proteinExistence type="predicted"/>
<sequence length="309" mass="32453">MVMQRFRPRIFTPLAAVALAIGLGGCSLIPVETLQHALGDAANALTASSPPEDAATDNPLASTAPDQLSASNPGTLKPAVSPMPPGTALDISSQEPQPGEYFDFQMCTAAWSFTLEDGRTFAVTASHCGKVGDRVWAGNAHRTFTYPAEPVGEVVYSDLFAEEGHGLDVAFIELHGDVGYYTPKYMEANLATTEELPQQLCKLGRITGETCGELTHGPEKSGLNAGDTRLETTAARARICGTQGDSGGPIYASLPGGNAVIGVVSGTTEQIQENHDCSDQPDMELSFTPAADIFELIPQVLGSEVAQAQ</sequence>
<dbReference type="PROSITE" id="PS00135">
    <property type="entry name" value="TRYPSIN_SER"/>
    <property type="match status" value="1"/>
</dbReference>
<dbReference type="GO" id="GO:0006508">
    <property type="term" value="P:proteolysis"/>
    <property type="evidence" value="ECO:0007669"/>
    <property type="project" value="InterPro"/>
</dbReference>
<organism evidence="3 4">
    <name type="scientific">Corynebacterium striatum</name>
    <dbReference type="NCBI Taxonomy" id="43770"/>
    <lineage>
        <taxon>Bacteria</taxon>
        <taxon>Bacillati</taxon>
        <taxon>Actinomycetota</taxon>
        <taxon>Actinomycetes</taxon>
        <taxon>Mycobacteriales</taxon>
        <taxon>Corynebacteriaceae</taxon>
        <taxon>Corynebacterium</taxon>
    </lineage>
</organism>
<dbReference type="InterPro" id="IPR033116">
    <property type="entry name" value="TRYPSIN_SER"/>
</dbReference>
<reference evidence="3 4" key="1">
    <citation type="submission" date="2017-05" db="EMBL/GenBank/DDBJ databases">
        <title>Complete genome sequence of Corynebacterium striatum KC-Na-1 isolated from Neophocaena asiaeorientalis in Korea.</title>
        <authorList>
            <person name="Kim J.H."/>
            <person name="Lee K."/>
        </authorList>
    </citation>
    <scope>NUCLEOTIDE SEQUENCE [LARGE SCALE GENOMIC DNA]</scope>
    <source>
        <strain evidence="3 4">KC-Na-01</strain>
    </source>
</reference>
<accession>A0A2Z2J2M0</accession>
<feature type="compositionally biased region" description="Polar residues" evidence="1">
    <location>
        <begin position="59"/>
        <end position="74"/>
    </location>
</feature>
<evidence type="ECO:0000259" key="2">
    <source>
        <dbReference type="Pfam" id="PF00089"/>
    </source>
</evidence>
<dbReference type="Proteomes" id="UP000250197">
    <property type="component" value="Chromosome"/>
</dbReference>
<dbReference type="EMBL" id="CP021252">
    <property type="protein sequence ID" value="ART20884.1"/>
    <property type="molecule type" value="Genomic_DNA"/>
</dbReference>
<gene>
    <name evidence="3" type="ORF">CBE89_04790</name>
</gene>
<feature type="domain" description="Peptidase S1" evidence="2">
    <location>
        <begin position="121"/>
        <end position="269"/>
    </location>
</feature>
<dbReference type="Pfam" id="PF00089">
    <property type="entry name" value="Trypsin"/>
    <property type="match status" value="1"/>
</dbReference>
<dbReference type="PROSITE" id="PS51257">
    <property type="entry name" value="PROKAR_LIPOPROTEIN"/>
    <property type="match status" value="1"/>
</dbReference>
<dbReference type="GO" id="GO:0004252">
    <property type="term" value="F:serine-type endopeptidase activity"/>
    <property type="evidence" value="ECO:0007669"/>
    <property type="project" value="InterPro"/>
</dbReference>
<protein>
    <submittedName>
        <fullName evidence="3">Trypsin</fullName>
    </submittedName>
</protein>
<name>A0A2Z2J2M0_CORST</name>
<dbReference type="PROSITE" id="PS00134">
    <property type="entry name" value="TRYPSIN_HIS"/>
    <property type="match status" value="1"/>
</dbReference>
<evidence type="ECO:0000313" key="4">
    <source>
        <dbReference type="Proteomes" id="UP000250197"/>
    </source>
</evidence>
<evidence type="ECO:0000256" key="1">
    <source>
        <dbReference type="SAM" id="MobiDB-lite"/>
    </source>
</evidence>
<dbReference type="InterPro" id="IPR009003">
    <property type="entry name" value="Peptidase_S1_PA"/>
</dbReference>
<dbReference type="SUPFAM" id="SSF50494">
    <property type="entry name" value="Trypsin-like serine proteases"/>
    <property type="match status" value="1"/>
</dbReference>